<evidence type="ECO:0000256" key="1">
    <source>
        <dbReference type="ARBA" id="ARBA00007572"/>
    </source>
</evidence>
<dbReference type="EMBL" id="JAVDWA010000001">
    <property type="protein sequence ID" value="MDR7071977.1"/>
    <property type="molecule type" value="Genomic_DNA"/>
</dbReference>
<comment type="caution">
    <text evidence="5">The sequence shown here is derived from an EMBL/GenBank/DDBJ whole genome shotgun (WGS) entry which is preliminary data.</text>
</comment>
<dbReference type="CDD" id="cd07906">
    <property type="entry name" value="Adenylation_DNA_ligase_LigD_LigC"/>
    <property type="match status" value="1"/>
</dbReference>
<protein>
    <submittedName>
        <fullName evidence="5">DNA ligase D-like protein (Predicted ligase)</fullName>
    </submittedName>
</protein>
<dbReference type="PROSITE" id="PS00697">
    <property type="entry name" value="DNA_LIGASE_A1"/>
    <property type="match status" value="1"/>
</dbReference>
<gene>
    <name evidence="5" type="ORF">J2X07_000952</name>
</gene>
<dbReference type="InterPro" id="IPR014146">
    <property type="entry name" value="LigD_ligase_dom"/>
</dbReference>
<evidence type="ECO:0000256" key="3">
    <source>
        <dbReference type="ARBA" id="ARBA00034003"/>
    </source>
</evidence>
<dbReference type="Proteomes" id="UP001258181">
    <property type="component" value="Unassembled WGS sequence"/>
</dbReference>
<dbReference type="RefSeq" id="WP_310257022.1">
    <property type="nucleotide sequence ID" value="NZ_JAVDWA010000001.1"/>
</dbReference>
<dbReference type="InterPro" id="IPR012310">
    <property type="entry name" value="DNA_ligase_ATP-dep_cent"/>
</dbReference>
<evidence type="ECO:0000256" key="2">
    <source>
        <dbReference type="ARBA" id="ARBA00022598"/>
    </source>
</evidence>
<dbReference type="SUPFAM" id="SSF56091">
    <property type="entry name" value="DNA ligase/mRNA capping enzyme, catalytic domain"/>
    <property type="match status" value="1"/>
</dbReference>
<dbReference type="InterPro" id="IPR016059">
    <property type="entry name" value="DNA_ligase_ATP-dep_CS"/>
</dbReference>
<evidence type="ECO:0000313" key="6">
    <source>
        <dbReference type="Proteomes" id="UP001258181"/>
    </source>
</evidence>
<dbReference type="Gene3D" id="2.40.50.140">
    <property type="entry name" value="Nucleic acid-binding proteins"/>
    <property type="match status" value="1"/>
</dbReference>
<accession>A0ABU1TXP4</accession>
<comment type="similarity">
    <text evidence="1">Belongs to the ATP-dependent DNA ligase family.</text>
</comment>
<evidence type="ECO:0000259" key="4">
    <source>
        <dbReference type="PROSITE" id="PS50160"/>
    </source>
</evidence>
<keyword evidence="2" id="KW-0436">Ligase</keyword>
<reference evidence="5 6" key="1">
    <citation type="submission" date="2023-07" db="EMBL/GenBank/DDBJ databases">
        <title>Sorghum-associated microbial communities from plants grown in Nebraska, USA.</title>
        <authorList>
            <person name="Schachtman D."/>
        </authorList>
    </citation>
    <scope>NUCLEOTIDE SEQUENCE [LARGE SCALE GENOMIC DNA]</scope>
    <source>
        <strain evidence="5 6">BE211</strain>
    </source>
</reference>
<name>A0ABU1TXP4_9BACL</name>
<dbReference type="NCBIfam" id="TIGR02779">
    <property type="entry name" value="NHEJ_ligase_lig"/>
    <property type="match status" value="1"/>
</dbReference>
<comment type="catalytic activity">
    <reaction evidence="3">
        <text>ATP + (deoxyribonucleotide)n-3'-hydroxyl + 5'-phospho-(deoxyribonucleotide)m = (deoxyribonucleotide)n+m + AMP + diphosphate.</text>
        <dbReference type="EC" id="6.5.1.1"/>
    </reaction>
</comment>
<organism evidence="5 6">
    <name type="scientific">Fictibacillus barbaricus</name>
    <dbReference type="NCBI Taxonomy" id="182136"/>
    <lineage>
        <taxon>Bacteria</taxon>
        <taxon>Bacillati</taxon>
        <taxon>Bacillota</taxon>
        <taxon>Bacilli</taxon>
        <taxon>Bacillales</taxon>
        <taxon>Fictibacillaceae</taxon>
        <taxon>Fictibacillus</taxon>
    </lineage>
</organism>
<dbReference type="InterPro" id="IPR012340">
    <property type="entry name" value="NA-bd_OB-fold"/>
</dbReference>
<dbReference type="Gene3D" id="3.30.470.30">
    <property type="entry name" value="DNA ligase/mRNA capping enzyme"/>
    <property type="match status" value="1"/>
</dbReference>
<proteinExistence type="inferred from homology"/>
<evidence type="ECO:0000313" key="5">
    <source>
        <dbReference type="EMBL" id="MDR7071977.1"/>
    </source>
</evidence>
<dbReference type="PANTHER" id="PTHR45674">
    <property type="entry name" value="DNA LIGASE 1/3 FAMILY MEMBER"/>
    <property type="match status" value="1"/>
</dbReference>
<dbReference type="SUPFAM" id="SSF50249">
    <property type="entry name" value="Nucleic acid-binding proteins"/>
    <property type="match status" value="1"/>
</dbReference>
<feature type="domain" description="ATP-dependent DNA ligase family profile" evidence="4">
    <location>
        <begin position="111"/>
        <end position="279"/>
    </location>
</feature>
<dbReference type="Pfam" id="PF01068">
    <property type="entry name" value="DNA_ligase_A_M"/>
    <property type="match status" value="1"/>
</dbReference>
<dbReference type="InterPro" id="IPR050191">
    <property type="entry name" value="ATP-dep_DNA_ligase"/>
</dbReference>
<sequence length="320" mass="36789">MNQHFLKPMLPTLSENLPEGDNWVYEVKYDGFRCLLYWDAESIIMTSRNGHPLHHIFPEIATFLMNHKNNVSPYFPLLMDGELCVLDNPFKASFENIQKRGRLKSSEKIKQASSAFPSSFCAFDLLKVNGKSICNEPFLKRKQVLNKVCKEIGIPIQNVSLNSPFNYIPFTHDLNHIQETVVHHLSEGIVAKKTTSKWSASIRTSNWIKVKNLMIGTFFLLGVDTENGFFHVGVLKENSVTFIGLFAHGISDQEKEALIQIVKNNQSGQKGSLITIAPSICVELSYLEMYKNQLRQPRFLRFRFDVKWEDCTWENLQKNN</sequence>
<dbReference type="PANTHER" id="PTHR45674:SF4">
    <property type="entry name" value="DNA LIGASE 1"/>
    <property type="match status" value="1"/>
</dbReference>
<keyword evidence="6" id="KW-1185">Reference proteome</keyword>
<dbReference type="PROSITE" id="PS50160">
    <property type="entry name" value="DNA_LIGASE_A3"/>
    <property type="match status" value="1"/>
</dbReference>